<comment type="subcellular location">
    <subcellularLocation>
        <location evidence="1 9">Golgi apparatus membrane</location>
        <topology evidence="1 9">Single-pass type II membrane protein</topology>
    </subcellularLocation>
</comment>
<protein>
    <recommendedName>
        <fullName evidence="9">Carbohydrate sulfotransferase</fullName>
        <ecNumber evidence="9">2.8.2.-</ecNumber>
    </recommendedName>
</protein>
<dbReference type="Proteomes" id="UP001165289">
    <property type="component" value="Unassembled WGS sequence"/>
</dbReference>
<dbReference type="Pfam" id="PF03567">
    <property type="entry name" value="Sulfotransfer_2"/>
    <property type="match status" value="1"/>
</dbReference>
<dbReference type="AlphaFoldDB" id="A0AAV7JEG0"/>
<evidence type="ECO:0000256" key="1">
    <source>
        <dbReference type="ARBA" id="ARBA00004323"/>
    </source>
</evidence>
<dbReference type="InterPro" id="IPR005331">
    <property type="entry name" value="Sulfotransferase"/>
</dbReference>
<evidence type="ECO:0000256" key="7">
    <source>
        <dbReference type="ARBA" id="ARBA00023136"/>
    </source>
</evidence>
<keyword evidence="5" id="KW-1133">Transmembrane helix</keyword>
<keyword evidence="6 9" id="KW-0333">Golgi apparatus</keyword>
<evidence type="ECO:0000256" key="4">
    <source>
        <dbReference type="ARBA" id="ARBA00022692"/>
    </source>
</evidence>
<sequence>MRNELKRRKKKLTQSVDDSIIQQIRRLNVEYRKSQITFLEFLNFVVYTFRNKGIESLDDHWKPISYFCDLCAIKYDIIAKFETLKEDSDAILNYVQRNNPNHNVTFPDDDPYTTFDRCNEAFKIVPLHVRRSLYELFKEDYLLFDYEYRGDDEYNIC</sequence>
<dbReference type="PANTHER" id="PTHR12137:SF54">
    <property type="entry name" value="CARBOHYDRATE SULFOTRANSFERASE"/>
    <property type="match status" value="1"/>
</dbReference>
<evidence type="ECO:0000256" key="6">
    <source>
        <dbReference type="ARBA" id="ARBA00023034"/>
    </source>
</evidence>
<accession>A0AAV7JEG0</accession>
<comment type="caution">
    <text evidence="10">The sequence shown here is derived from an EMBL/GenBank/DDBJ whole genome shotgun (WGS) entry which is preliminary data.</text>
</comment>
<keyword evidence="9" id="KW-0119">Carbohydrate metabolism</keyword>
<proteinExistence type="inferred from homology"/>
<dbReference type="PANTHER" id="PTHR12137">
    <property type="entry name" value="CARBOHYDRATE SULFOTRANSFERASE"/>
    <property type="match status" value="1"/>
</dbReference>
<name>A0AAV7JEG0_9METZ</name>
<keyword evidence="9" id="KW-0735">Signal-anchor</keyword>
<dbReference type="GO" id="GO:0000139">
    <property type="term" value="C:Golgi membrane"/>
    <property type="evidence" value="ECO:0007669"/>
    <property type="project" value="UniProtKB-SubCell"/>
</dbReference>
<keyword evidence="4" id="KW-0812">Transmembrane</keyword>
<evidence type="ECO:0000256" key="3">
    <source>
        <dbReference type="ARBA" id="ARBA00022679"/>
    </source>
</evidence>
<keyword evidence="11" id="KW-1185">Reference proteome</keyword>
<gene>
    <name evidence="10" type="ORF">LOD99_8847</name>
</gene>
<dbReference type="GO" id="GO:0008146">
    <property type="term" value="F:sulfotransferase activity"/>
    <property type="evidence" value="ECO:0007669"/>
    <property type="project" value="InterPro"/>
</dbReference>
<reference evidence="10 11" key="1">
    <citation type="journal article" date="2023" name="BMC Biol.">
        <title>The compact genome of the sponge Oopsacas minuta (Hexactinellida) is lacking key metazoan core genes.</title>
        <authorList>
            <person name="Santini S."/>
            <person name="Schenkelaars Q."/>
            <person name="Jourda C."/>
            <person name="Duchesne M."/>
            <person name="Belahbib H."/>
            <person name="Rocher C."/>
            <person name="Selva M."/>
            <person name="Riesgo A."/>
            <person name="Vervoort M."/>
            <person name="Leys S.P."/>
            <person name="Kodjabachian L."/>
            <person name="Le Bivic A."/>
            <person name="Borchiellini C."/>
            <person name="Claverie J.M."/>
            <person name="Renard E."/>
        </authorList>
    </citation>
    <scope>NUCLEOTIDE SEQUENCE [LARGE SCALE GENOMIC DNA]</scope>
    <source>
        <strain evidence="10">SPO-2</strain>
    </source>
</reference>
<evidence type="ECO:0000313" key="10">
    <source>
        <dbReference type="EMBL" id="KAI6647110.1"/>
    </source>
</evidence>
<comment type="similarity">
    <text evidence="2 9">Belongs to the sulfotransferase 2 family.</text>
</comment>
<dbReference type="InterPro" id="IPR018011">
    <property type="entry name" value="Carb_sulfotrans_8-10"/>
</dbReference>
<evidence type="ECO:0000256" key="5">
    <source>
        <dbReference type="ARBA" id="ARBA00022989"/>
    </source>
</evidence>
<evidence type="ECO:0000313" key="11">
    <source>
        <dbReference type="Proteomes" id="UP001165289"/>
    </source>
</evidence>
<evidence type="ECO:0000256" key="8">
    <source>
        <dbReference type="ARBA" id="ARBA00023180"/>
    </source>
</evidence>
<dbReference type="GO" id="GO:0016051">
    <property type="term" value="P:carbohydrate biosynthetic process"/>
    <property type="evidence" value="ECO:0007669"/>
    <property type="project" value="InterPro"/>
</dbReference>
<dbReference type="EMBL" id="JAKMXF010000345">
    <property type="protein sequence ID" value="KAI6647110.1"/>
    <property type="molecule type" value="Genomic_DNA"/>
</dbReference>
<dbReference type="EC" id="2.8.2.-" evidence="9"/>
<organism evidence="10 11">
    <name type="scientific">Oopsacas minuta</name>
    <dbReference type="NCBI Taxonomy" id="111878"/>
    <lineage>
        <taxon>Eukaryota</taxon>
        <taxon>Metazoa</taxon>
        <taxon>Porifera</taxon>
        <taxon>Hexactinellida</taxon>
        <taxon>Hexasterophora</taxon>
        <taxon>Lyssacinosida</taxon>
        <taxon>Leucopsacidae</taxon>
        <taxon>Oopsacas</taxon>
    </lineage>
</organism>
<keyword evidence="8 9" id="KW-0325">Glycoprotein</keyword>
<evidence type="ECO:0000256" key="2">
    <source>
        <dbReference type="ARBA" id="ARBA00006339"/>
    </source>
</evidence>
<evidence type="ECO:0000256" key="9">
    <source>
        <dbReference type="RuleBase" id="RU364020"/>
    </source>
</evidence>
<keyword evidence="3 9" id="KW-0808">Transferase</keyword>
<keyword evidence="7" id="KW-0472">Membrane</keyword>